<reference evidence="1" key="1">
    <citation type="submission" date="2020-05" db="UniProtKB">
        <authorList>
            <consortium name="EnsemblMetazoa"/>
        </authorList>
    </citation>
    <scope>IDENTIFICATION</scope>
    <source>
        <strain evidence="1">Aabys</strain>
    </source>
</reference>
<evidence type="ECO:0008006" key="2">
    <source>
        <dbReference type="Google" id="ProtNLM"/>
    </source>
</evidence>
<protein>
    <recommendedName>
        <fullName evidence="2">MD-2-related lipid-recognition domain-containing protein</fullName>
    </recommendedName>
</protein>
<dbReference type="VEuPathDB" id="VectorBase:MDOA015969"/>
<dbReference type="PANTHER" id="PTHR20898">
    <property type="entry name" value="DAEDALUS ON 3-RELATED-RELATED"/>
    <property type="match status" value="1"/>
</dbReference>
<proteinExistence type="predicted"/>
<dbReference type="VEuPathDB" id="VectorBase:MDOMA2_008620"/>
<evidence type="ECO:0000313" key="1">
    <source>
        <dbReference type="EnsemblMetazoa" id="MDOA015969-PA"/>
    </source>
</evidence>
<organism evidence="1">
    <name type="scientific">Musca domestica</name>
    <name type="common">House fly</name>
    <dbReference type="NCBI Taxonomy" id="7370"/>
    <lineage>
        <taxon>Eukaryota</taxon>
        <taxon>Metazoa</taxon>
        <taxon>Ecdysozoa</taxon>
        <taxon>Arthropoda</taxon>
        <taxon>Hexapoda</taxon>
        <taxon>Insecta</taxon>
        <taxon>Pterygota</taxon>
        <taxon>Neoptera</taxon>
        <taxon>Endopterygota</taxon>
        <taxon>Diptera</taxon>
        <taxon>Brachycera</taxon>
        <taxon>Muscomorpha</taxon>
        <taxon>Muscoidea</taxon>
        <taxon>Muscidae</taxon>
        <taxon>Musca</taxon>
    </lineage>
</organism>
<name>A0A1I8NJ15_MUSDO</name>
<dbReference type="AlphaFoldDB" id="A0A1I8NJ15"/>
<dbReference type="EnsemblMetazoa" id="MDOA015969-RA">
    <property type="protein sequence ID" value="MDOA015969-PA"/>
    <property type="gene ID" value="MDOA015969"/>
</dbReference>
<sequence length="158" mass="18306">MLAFRILVVLLLFVNCFTKVLSVKRRFNLEVKNITCEKYGQILKHFDCGFQKIAENSYTVNIKFNFQRELDLNAEVKVLTYFTPTNNLLSKTVKLFDLKLKICDVISNKMGVPLLKQIVNDLRKSGDYPYSCPIKTVTTAHWKEAVLPGKERMKPKEL</sequence>
<accession>A0A1I8NJ15</accession>